<dbReference type="OrthoDB" id="1937642at2759"/>
<sequence length="425" mass="46896">MAPYLKETLQTREFDLNGPSPAFKALWVTPSNYAFTILLLLGGDVVSRALAQLAGGFVTPVAFSFGWVSYAVSAINSAIGENKLMPGADTPCTVINAANGQSRSNGSWVLGRLMRDFEYWMGKPVKDKVLELKNSKWEYDKAQAKSKGEDVKKIEFPSHAGLVLSFWKFDENKKQQFQRPGRDVLFWSGIIVAFLQLGISAIPFGLYGNWAVFLVTASAVVLCLLTGCHTQWRREKWACRQIEGRKRTYILTRGNGAQHAIIVECDGCGLNLEDLCTGFDNLDSPSISKTTRLSMVVLGSLWIILLITSSSSALTEQSWYLIAVGGIGMLQNMFVAGWSRHPEALGIPLKFTTVIGSPKVITALIEAEKGFPTVGRALVGTFFPGGLFPNEEKELEAIEDEEKGRRRKIKERDNKNLTEVKSGTL</sequence>
<gene>
    <name evidence="3" type="ORF">B0J11DRAFT_602911</name>
</gene>
<feature type="transmembrane region" description="Helical" evidence="2">
    <location>
        <begin position="293"/>
        <end position="313"/>
    </location>
</feature>
<protein>
    <submittedName>
        <fullName evidence="3">Uncharacterized protein</fullName>
    </submittedName>
</protein>
<keyword evidence="2" id="KW-0812">Transmembrane</keyword>
<evidence type="ECO:0000256" key="2">
    <source>
        <dbReference type="SAM" id="Phobius"/>
    </source>
</evidence>
<feature type="transmembrane region" description="Helical" evidence="2">
    <location>
        <begin position="184"/>
        <end position="204"/>
    </location>
</feature>
<proteinExistence type="predicted"/>
<comment type="caution">
    <text evidence="3">The sequence shown here is derived from an EMBL/GenBank/DDBJ whole genome shotgun (WGS) entry which is preliminary data.</text>
</comment>
<keyword evidence="2" id="KW-0472">Membrane</keyword>
<dbReference type="EMBL" id="JAGMWT010000004">
    <property type="protein sequence ID" value="KAH7130561.1"/>
    <property type="molecule type" value="Genomic_DNA"/>
</dbReference>
<evidence type="ECO:0000256" key="1">
    <source>
        <dbReference type="SAM" id="MobiDB-lite"/>
    </source>
</evidence>
<name>A0A9P9IS99_9PLEO</name>
<feature type="transmembrane region" description="Helical" evidence="2">
    <location>
        <begin position="319"/>
        <end position="338"/>
    </location>
</feature>
<dbReference type="AlphaFoldDB" id="A0A9P9IS99"/>
<feature type="transmembrane region" description="Helical" evidence="2">
    <location>
        <begin position="210"/>
        <end position="228"/>
    </location>
</feature>
<feature type="transmembrane region" description="Helical" evidence="2">
    <location>
        <begin position="21"/>
        <end position="41"/>
    </location>
</feature>
<evidence type="ECO:0000313" key="4">
    <source>
        <dbReference type="Proteomes" id="UP000700596"/>
    </source>
</evidence>
<feature type="region of interest" description="Disordered" evidence="1">
    <location>
        <begin position="398"/>
        <end position="425"/>
    </location>
</feature>
<feature type="transmembrane region" description="Helical" evidence="2">
    <location>
        <begin position="53"/>
        <end position="75"/>
    </location>
</feature>
<keyword evidence="2" id="KW-1133">Transmembrane helix</keyword>
<evidence type="ECO:0000313" key="3">
    <source>
        <dbReference type="EMBL" id="KAH7130561.1"/>
    </source>
</evidence>
<dbReference type="Proteomes" id="UP000700596">
    <property type="component" value="Unassembled WGS sequence"/>
</dbReference>
<keyword evidence="4" id="KW-1185">Reference proteome</keyword>
<reference evidence="3" key="1">
    <citation type="journal article" date="2021" name="Nat. Commun.">
        <title>Genetic determinants of endophytism in the Arabidopsis root mycobiome.</title>
        <authorList>
            <person name="Mesny F."/>
            <person name="Miyauchi S."/>
            <person name="Thiergart T."/>
            <person name="Pickel B."/>
            <person name="Atanasova L."/>
            <person name="Karlsson M."/>
            <person name="Huettel B."/>
            <person name="Barry K.W."/>
            <person name="Haridas S."/>
            <person name="Chen C."/>
            <person name="Bauer D."/>
            <person name="Andreopoulos W."/>
            <person name="Pangilinan J."/>
            <person name="LaButti K."/>
            <person name="Riley R."/>
            <person name="Lipzen A."/>
            <person name="Clum A."/>
            <person name="Drula E."/>
            <person name="Henrissat B."/>
            <person name="Kohler A."/>
            <person name="Grigoriev I.V."/>
            <person name="Martin F.M."/>
            <person name="Hacquard S."/>
        </authorList>
    </citation>
    <scope>NUCLEOTIDE SEQUENCE</scope>
    <source>
        <strain evidence="3">MPI-CAGE-CH-0243</strain>
    </source>
</reference>
<organism evidence="3 4">
    <name type="scientific">Dendryphion nanum</name>
    <dbReference type="NCBI Taxonomy" id="256645"/>
    <lineage>
        <taxon>Eukaryota</taxon>
        <taxon>Fungi</taxon>
        <taxon>Dikarya</taxon>
        <taxon>Ascomycota</taxon>
        <taxon>Pezizomycotina</taxon>
        <taxon>Dothideomycetes</taxon>
        <taxon>Pleosporomycetidae</taxon>
        <taxon>Pleosporales</taxon>
        <taxon>Torulaceae</taxon>
        <taxon>Dendryphion</taxon>
    </lineage>
</organism>
<accession>A0A9P9IS99</accession>